<dbReference type="RefSeq" id="WP_179645809.1">
    <property type="nucleotide sequence ID" value="NZ_BAAAYY010000014.1"/>
</dbReference>
<gene>
    <name evidence="3" type="ORF">HDA32_005426</name>
</gene>
<evidence type="ECO:0000259" key="2">
    <source>
        <dbReference type="Pfam" id="PF00724"/>
    </source>
</evidence>
<reference evidence="3 4" key="1">
    <citation type="submission" date="2020-07" db="EMBL/GenBank/DDBJ databases">
        <title>Sequencing the genomes of 1000 actinobacteria strains.</title>
        <authorList>
            <person name="Klenk H.-P."/>
        </authorList>
    </citation>
    <scope>NUCLEOTIDE SEQUENCE [LARGE SCALE GENOMIC DNA]</scope>
    <source>
        <strain evidence="3 4">CXB654</strain>
    </source>
</reference>
<feature type="compositionally biased region" description="Pro residues" evidence="1">
    <location>
        <begin position="396"/>
        <end position="406"/>
    </location>
</feature>
<dbReference type="GO" id="GO:0016491">
    <property type="term" value="F:oxidoreductase activity"/>
    <property type="evidence" value="ECO:0007669"/>
    <property type="project" value="UniProtKB-KW"/>
</dbReference>
<dbReference type="EC" id="1.-.-.-" evidence="3"/>
<organism evidence="3 4">
    <name type="scientific">Spinactinospora alkalitolerans</name>
    <dbReference type="NCBI Taxonomy" id="687207"/>
    <lineage>
        <taxon>Bacteria</taxon>
        <taxon>Bacillati</taxon>
        <taxon>Actinomycetota</taxon>
        <taxon>Actinomycetes</taxon>
        <taxon>Streptosporangiales</taxon>
        <taxon>Nocardiopsidaceae</taxon>
        <taxon>Spinactinospora</taxon>
    </lineage>
</organism>
<name>A0A852U0F0_9ACTN</name>
<evidence type="ECO:0000313" key="3">
    <source>
        <dbReference type="EMBL" id="NYE50306.1"/>
    </source>
</evidence>
<dbReference type="InterPro" id="IPR045247">
    <property type="entry name" value="Oye-like"/>
</dbReference>
<keyword evidence="4" id="KW-1185">Reference proteome</keyword>
<proteinExistence type="predicted"/>
<feature type="domain" description="NADH:flavin oxidoreductase/NADH oxidase N-terminal" evidence="2">
    <location>
        <begin position="11"/>
        <end position="336"/>
    </location>
</feature>
<dbReference type="CDD" id="cd02933">
    <property type="entry name" value="OYE_like_FMN"/>
    <property type="match status" value="1"/>
</dbReference>
<dbReference type="SUPFAM" id="SSF51395">
    <property type="entry name" value="FMN-linked oxidoreductases"/>
    <property type="match status" value="1"/>
</dbReference>
<keyword evidence="3" id="KW-0560">Oxidoreductase</keyword>
<accession>A0A852U0F0</accession>
<dbReference type="EMBL" id="JACCCC010000001">
    <property type="protein sequence ID" value="NYE50306.1"/>
    <property type="molecule type" value="Genomic_DNA"/>
</dbReference>
<dbReference type="PANTHER" id="PTHR22893:SF91">
    <property type="entry name" value="NADPH DEHYDROGENASE 2-RELATED"/>
    <property type="match status" value="1"/>
</dbReference>
<dbReference type="Gene3D" id="3.20.20.70">
    <property type="entry name" value="Aldolase class I"/>
    <property type="match status" value="1"/>
</dbReference>
<dbReference type="GO" id="GO:0010181">
    <property type="term" value="F:FMN binding"/>
    <property type="evidence" value="ECO:0007669"/>
    <property type="project" value="InterPro"/>
</dbReference>
<dbReference type="Pfam" id="PF00724">
    <property type="entry name" value="Oxidored_FMN"/>
    <property type="match status" value="1"/>
</dbReference>
<evidence type="ECO:0000256" key="1">
    <source>
        <dbReference type="SAM" id="MobiDB-lite"/>
    </source>
</evidence>
<dbReference type="Proteomes" id="UP000589036">
    <property type="component" value="Unassembled WGS sequence"/>
</dbReference>
<dbReference type="AlphaFoldDB" id="A0A852U0F0"/>
<dbReference type="PANTHER" id="PTHR22893">
    <property type="entry name" value="NADH OXIDOREDUCTASE-RELATED"/>
    <property type="match status" value="1"/>
</dbReference>
<dbReference type="InterPro" id="IPR013785">
    <property type="entry name" value="Aldolase_TIM"/>
</dbReference>
<comment type="caution">
    <text evidence="3">The sequence shown here is derived from an EMBL/GenBank/DDBJ whole genome shotgun (WGS) entry which is preliminary data.</text>
</comment>
<dbReference type="InterPro" id="IPR001155">
    <property type="entry name" value="OxRdtase_FMN_N"/>
</dbReference>
<protein>
    <submittedName>
        <fullName evidence="3">N-ethylmaleimide reductase</fullName>
        <ecNumber evidence="3">1.-.-.-</ecNumber>
    </submittedName>
</protein>
<evidence type="ECO:0000313" key="4">
    <source>
        <dbReference type="Proteomes" id="UP000589036"/>
    </source>
</evidence>
<sequence>MNAADTASSPLLAPYALAALDLPSRVVMAPMTRFRADRRGVPTPMMAVYYAQRASAGLIVSEGVWPSVQGQQYLTEPGLATDEQVAAWRTVTDAVHAAGGRVFAQIMHAGRNGHPANRIDGGTPLAPSAVPLTAPMHTLEGKRAPVAPRAMSTAEVGQAAADHAAAARNALRAGFDGVEIHGANSYLPHQFLADNTNLRGDAYGGTAVNRARFVIELAEAVADAVGAERVGLRLAPGNPENEMVEADPAPVYRTALAAIDRLGLAYLHLTDGADYPALADLRPHWSGALVGNTGEHEVTTLESAERLISERGADLVSIGRPYIATPDLTERIAAGVPWSLPEGDFHYGAGERDYIDYPRAVPEPAAAVRPPPRAPDGLLGKGVNRTARRGRRTPWRCPPGPRTGGR</sequence>
<feature type="region of interest" description="Disordered" evidence="1">
    <location>
        <begin position="365"/>
        <end position="406"/>
    </location>
</feature>